<evidence type="ECO:0000313" key="2">
    <source>
        <dbReference type="EMBL" id="MDX4957815.1"/>
    </source>
</evidence>
<organism evidence="2 3">
    <name type="scientific">Delftia acidovorans</name>
    <name type="common">Pseudomonas acidovorans</name>
    <name type="synonym">Comamonas acidovorans</name>
    <dbReference type="NCBI Taxonomy" id="80866"/>
    <lineage>
        <taxon>Bacteria</taxon>
        <taxon>Pseudomonadati</taxon>
        <taxon>Pseudomonadota</taxon>
        <taxon>Betaproteobacteria</taxon>
        <taxon>Burkholderiales</taxon>
        <taxon>Comamonadaceae</taxon>
        <taxon>Delftia</taxon>
    </lineage>
</organism>
<reference evidence="2" key="1">
    <citation type="submission" date="2023-11" db="EMBL/GenBank/DDBJ databases">
        <title>Identification and selenium tolerance of Delftia acidovorans R3-25.</title>
        <authorList>
            <person name="Zhang S."/>
            <person name="Liu Y."/>
            <person name="Guo Y."/>
        </authorList>
    </citation>
    <scope>NUCLEOTIDE SEQUENCE</scope>
    <source>
        <strain evidence="2">R3-25</strain>
    </source>
</reference>
<dbReference type="Pfam" id="PF11990">
    <property type="entry name" value="DUF3487"/>
    <property type="match status" value="1"/>
</dbReference>
<dbReference type="AlphaFoldDB" id="A0AAJ2R424"/>
<dbReference type="NCBIfam" id="TIGR03750">
    <property type="entry name" value="conj_TIGR03750"/>
    <property type="match status" value="1"/>
</dbReference>
<protein>
    <submittedName>
        <fullName evidence="2">TIGR03750 family conjugal transfer protein</fullName>
    </submittedName>
</protein>
<sequence>MAAEQQPQERRGAPLTDRVNAEPAIINGMSVTEATYIGGASFAISIVLGVVLFFLTGFWHFIFVLGIALPMVTIWYSSFYLQSIKRSKPERWYVQAFRIYLARKGIVKSQYITHHGYMELGRRINSDPFSQKSKEKV</sequence>
<keyword evidence="1" id="KW-1133">Transmembrane helix</keyword>
<dbReference type="EMBL" id="JAWWMZ010000021">
    <property type="protein sequence ID" value="MDX4957815.1"/>
    <property type="molecule type" value="Genomic_DNA"/>
</dbReference>
<feature type="transmembrane region" description="Helical" evidence="1">
    <location>
        <begin position="61"/>
        <end position="81"/>
    </location>
</feature>
<name>A0AAJ2R424_DELAC</name>
<dbReference type="InterPro" id="IPR021877">
    <property type="entry name" value="DUF3487"/>
</dbReference>
<gene>
    <name evidence="2" type="ORF">SGN30_30725</name>
</gene>
<dbReference type="RefSeq" id="WP_319076894.1">
    <property type="nucleotide sequence ID" value="NZ_JAWWMZ010000021.1"/>
</dbReference>
<dbReference type="Proteomes" id="UP001287445">
    <property type="component" value="Unassembled WGS sequence"/>
</dbReference>
<evidence type="ECO:0000313" key="3">
    <source>
        <dbReference type="Proteomes" id="UP001287445"/>
    </source>
</evidence>
<evidence type="ECO:0000256" key="1">
    <source>
        <dbReference type="SAM" id="Phobius"/>
    </source>
</evidence>
<keyword evidence="1" id="KW-0812">Transmembrane</keyword>
<accession>A0AAJ2R424</accession>
<comment type="caution">
    <text evidence="2">The sequence shown here is derived from an EMBL/GenBank/DDBJ whole genome shotgun (WGS) entry which is preliminary data.</text>
</comment>
<proteinExistence type="predicted"/>
<keyword evidence="1" id="KW-0472">Membrane</keyword>
<feature type="transmembrane region" description="Helical" evidence="1">
    <location>
        <begin position="34"/>
        <end position="55"/>
    </location>
</feature>